<protein>
    <submittedName>
        <fullName evidence="2">Uncharacterized protein</fullName>
    </submittedName>
</protein>
<name>A0AAW1M2B5_POPJA</name>
<feature type="compositionally biased region" description="Polar residues" evidence="1">
    <location>
        <begin position="1"/>
        <end position="18"/>
    </location>
</feature>
<evidence type="ECO:0000313" key="2">
    <source>
        <dbReference type="EMBL" id="KAK9739694.1"/>
    </source>
</evidence>
<keyword evidence="3" id="KW-1185">Reference proteome</keyword>
<gene>
    <name evidence="2" type="ORF">QE152_g8806</name>
</gene>
<evidence type="ECO:0000313" key="3">
    <source>
        <dbReference type="Proteomes" id="UP001458880"/>
    </source>
</evidence>
<reference evidence="2 3" key="1">
    <citation type="journal article" date="2024" name="BMC Genomics">
        <title>De novo assembly and annotation of Popillia japonica's genome with initial clues to its potential as an invasive pest.</title>
        <authorList>
            <person name="Cucini C."/>
            <person name="Boschi S."/>
            <person name="Funari R."/>
            <person name="Cardaioli E."/>
            <person name="Iannotti N."/>
            <person name="Marturano G."/>
            <person name="Paoli F."/>
            <person name="Bruttini M."/>
            <person name="Carapelli A."/>
            <person name="Frati F."/>
            <person name="Nardi F."/>
        </authorList>
    </citation>
    <scope>NUCLEOTIDE SEQUENCE [LARGE SCALE GENOMIC DNA]</scope>
    <source>
        <strain evidence="2">DMR45628</strain>
    </source>
</reference>
<dbReference type="Proteomes" id="UP001458880">
    <property type="component" value="Unassembled WGS sequence"/>
</dbReference>
<proteinExistence type="predicted"/>
<organism evidence="2 3">
    <name type="scientific">Popillia japonica</name>
    <name type="common">Japanese beetle</name>
    <dbReference type="NCBI Taxonomy" id="7064"/>
    <lineage>
        <taxon>Eukaryota</taxon>
        <taxon>Metazoa</taxon>
        <taxon>Ecdysozoa</taxon>
        <taxon>Arthropoda</taxon>
        <taxon>Hexapoda</taxon>
        <taxon>Insecta</taxon>
        <taxon>Pterygota</taxon>
        <taxon>Neoptera</taxon>
        <taxon>Endopterygota</taxon>
        <taxon>Coleoptera</taxon>
        <taxon>Polyphaga</taxon>
        <taxon>Scarabaeiformia</taxon>
        <taxon>Scarabaeidae</taxon>
        <taxon>Rutelinae</taxon>
        <taxon>Popillia</taxon>
    </lineage>
</organism>
<feature type="region of interest" description="Disordered" evidence="1">
    <location>
        <begin position="1"/>
        <end position="23"/>
    </location>
</feature>
<evidence type="ECO:0000256" key="1">
    <source>
        <dbReference type="SAM" id="MobiDB-lite"/>
    </source>
</evidence>
<feature type="region of interest" description="Disordered" evidence="1">
    <location>
        <begin position="45"/>
        <end position="79"/>
    </location>
</feature>
<comment type="caution">
    <text evidence="2">The sequence shown here is derived from an EMBL/GenBank/DDBJ whole genome shotgun (WGS) entry which is preliminary data.</text>
</comment>
<dbReference type="EMBL" id="JASPKY010000072">
    <property type="protein sequence ID" value="KAK9739694.1"/>
    <property type="molecule type" value="Genomic_DNA"/>
</dbReference>
<dbReference type="AlphaFoldDB" id="A0AAW1M2B5"/>
<sequence>MIDRQTPSCSKTYENTRSPKPHELEELLLQDDDEIQEEVVLVLPDDGDITDGDSGDEDEVNLQGTSGSYAPSECRSKIY</sequence>
<feature type="compositionally biased region" description="Acidic residues" evidence="1">
    <location>
        <begin position="45"/>
        <end position="60"/>
    </location>
</feature>
<accession>A0AAW1M2B5</accession>